<evidence type="ECO:0000256" key="3">
    <source>
        <dbReference type="ARBA" id="ARBA00022630"/>
    </source>
</evidence>
<dbReference type="Pfam" id="PF05199">
    <property type="entry name" value="GMC_oxred_C"/>
    <property type="match status" value="1"/>
</dbReference>
<protein>
    <submittedName>
        <fullName evidence="8">Choline dehydrogenase-like flavoprotein</fullName>
    </submittedName>
</protein>
<name>A0A511FH80_9CELL</name>
<dbReference type="Proteomes" id="UP000564629">
    <property type="component" value="Unassembled WGS sequence"/>
</dbReference>
<dbReference type="OrthoDB" id="9798604at2"/>
<dbReference type="SUPFAM" id="SSF54373">
    <property type="entry name" value="FAD-linked reductases, C-terminal domain"/>
    <property type="match status" value="1"/>
</dbReference>
<dbReference type="EMBL" id="BJVQ01000092">
    <property type="protein sequence ID" value="GEL48625.1"/>
    <property type="molecule type" value="Genomic_DNA"/>
</dbReference>
<dbReference type="Proteomes" id="UP000321723">
    <property type="component" value="Unassembled WGS sequence"/>
</dbReference>
<comment type="caution">
    <text evidence="7">The sequence shown here is derived from an EMBL/GenBank/DDBJ whole genome shotgun (WGS) entry which is preliminary data.</text>
</comment>
<dbReference type="EMBL" id="JACHDN010000001">
    <property type="protein sequence ID" value="MBB5471987.1"/>
    <property type="molecule type" value="Genomic_DNA"/>
</dbReference>
<evidence type="ECO:0000313" key="10">
    <source>
        <dbReference type="Proteomes" id="UP000564629"/>
    </source>
</evidence>
<dbReference type="PANTHER" id="PTHR42784">
    <property type="entry name" value="PYRANOSE 2-OXIDASE"/>
    <property type="match status" value="1"/>
</dbReference>
<dbReference type="GO" id="GO:0016614">
    <property type="term" value="F:oxidoreductase activity, acting on CH-OH group of donors"/>
    <property type="evidence" value="ECO:0007669"/>
    <property type="project" value="InterPro"/>
</dbReference>
<dbReference type="InterPro" id="IPR007867">
    <property type="entry name" value="GMC_OxRtase_C"/>
</dbReference>
<evidence type="ECO:0000256" key="4">
    <source>
        <dbReference type="ARBA" id="ARBA00022827"/>
    </source>
</evidence>
<dbReference type="AlphaFoldDB" id="A0A511FH80"/>
<comment type="similarity">
    <text evidence="2">Belongs to the GMC oxidoreductase family.</text>
</comment>
<sequence length="557" mass="59013">MIVDARTLDPGAVRTADVCVVGSGPAGVTVALGLLAGGLSVAVLESGGVAADPEADRLQLAADGLRFGTVPQISGTRRVGGNANLWSVDLGGGRRGLRLVPLSAADLEARPWLPGSGWPITADDLAPGYRRAQELFGLLPQGYDAAAWERPGTPRLPLDDAVVRSDVFQFADRTAFAERHVGRLAAHPACTVYHHAYVVELRTDPGATRVTEVRALAAPGREVVFRAPTVVLAGGGLATTQLLLVSGGVRRALDRAGGARGTDALGRNFMDHPLVDGGVLEPADRTLVDRMALYDLHAVEGVPVMGHLRLSDDVLRTEPVTQLSTMFFPRHASQRDPEAGDDRADAARRSAVAVRAAVRDRRLPRLADLWGAVSRTDAVLRRVLHSGGRRSTYVGHGGWSTFRRPSRHFDHLRVLHQAEQAPHPGNRVTLGDQKDAFGVPRLRIDWAWTPDDARAAAGAHRLVADAVRRSGLGELRLAAGGVDPVVLGSSTNHYLGTTRMHVDPAAGVVDADCRVHGVGNLYVASTSVFPTGGFANPTLTLVALAARVAEEILTVLG</sequence>
<dbReference type="PANTHER" id="PTHR42784:SF1">
    <property type="entry name" value="PYRANOSE 2-OXIDASE"/>
    <property type="match status" value="1"/>
</dbReference>
<reference evidence="8 10" key="2">
    <citation type="submission" date="2020-08" db="EMBL/GenBank/DDBJ databases">
        <title>Sequencing the genomes of 1000 actinobacteria strains.</title>
        <authorList>
            <person name="Klenk H.-P."/>
        </authorList>
    </citation>
    <scope>NUCLEOTIDE SEQUENCE [LARGE SCALE GENOMIC DNA]</scope>
    <source>
        <strain evidence="8 10">DSM 9581</strain>
    </source>
</reference>
<evidence type="ECO:0000313" key="9">
    <source>
        <dbReference type="Proteomes" id="UP000321723"/>
    </source>
</evidence>
<accession>A0A511FH80</accession>
<evidence type="ECO:0000259" key="6">
    <source>
        <dbReference type="Pfam" id="PF05199"/>
    </source>
</evidence>
<comment type="cofactor">
    <cofactor evidence="1">
        <name>FAD</name>
        <dbReference type="ChEBI" id="CHEBI:57692"/>
    </cofactor>
</comment>
<dbReference type="Gene3D" id="3.50.50.60">
    <property type="entry name" value="FAD/NAD(P)-binding domain"/>
    <property type="match status" value="2"/>
</dbReference>
<organism evidence="7 9">
    <name type="scientific">Cellulomonas hominis</name>
    <dbReference type="NCBI Taxonomy" id="156981"/>
    <lineage>
        <taxon>Bacteria</taxon>
        <taxon>Bacillati</taxon>
        <taxon>Actinomycetota</taxon>
        <taxon>Actinomycetes</taxon>
        <taxon>Micrococcales</taxon>
        <taxon>Cellulomonadaceae</taxon>
        <taxon>Cellulomonas</taxon>
    </lineage>
</organism>
<evidence type="ECO:0000313" key="7">
    <source>
        <dbReference type="EMBL" id="GEL48625.1"/>
    </source>
</evidence>
<gene>
    <name evidence="7" type="ORF">CHO01_37410</name>
    <name evidence="8" type="ORF">HNR08_000723</name>
</gene>
<keyword evidence="9" id="KW-1185">Reference proteome</keyword>
<reference evidence="7 9" key="1">
    <citation type="submission" date="2019-07" db="EMBL/GenBank/DDBJ databases">
        <title>Whole genome shotgun sequence of Cellulomonas hominis NBRC 16055.</title>
        <authorList>
            <person name="Hosoyama A."/>
            <person name="Uohara A."/>
            <person name="Ohji S."/>
            <person name="Ichikawa N."/>
        </authorList>
    </citation>
    <scope>NUCLEOTIDE SEQUENCE [LARGE SCALE GENOMIC DNA]</scope>
    <source>
        <strain evidence="7 9">NBRC 16055</strain>
    </source>
</reference>
<dbReference type="InterPro" id="IPR051473">
    <property type="entry name" value="P2Ox-like"/>
</dbReference>
<dbReference type="SUPFAM" id="SSF51905">
    <property type="entry name" value="FAD/NAD(P)-binding domain"/>
    <property type="match status" value="1"/>
</dbReference>
<keyword evidence="3" id="KW-0285">Flavoprotein</keyword>
<keyword evidence="5" id="KW-0560">Oxidoreductase</keyword>
<evidence type="ECO:0000256" key="2">
    <source>
        <dbReference type="ARBA" id="ARBA00010790"/>
    </source>
</evidence>
<proteinExistence type="inferred from homology"/>
<evidence type="ECO:0000256" key="5">
    <source>
        <dbReference type="ARBA" id="ARBA00023002"/>
    </source>
</evidence>
<dbReference type="RefSeq" id="WP_146840608.1">
    <property type="nucleotide sequence ID" value="NZ_BJVQ01000092.1"/>
</dbReference>
<evidence type="ECO:0000313" key="8">
    <source>
        <dbReference type="EMBL" id="MBB5471987.1"/>
    </source>
</evidence>
<dbReference type="InterPro" id="IPR036188">
    <property type="entry name" value="FAD/NAD-bd_sf"/>
</dbReference>
<keyword evidence="4" id="KW-0274">FAD</keyword>
<evidence type="ECO:0000256" key="1">
    <source>
        <dbReference type="ARBA" id="ARBA00001974"/>
    </source>
</evidence>
<feature type="domain" description="Glucose-methanol-choline oxidoreductase C-terminal" evidence="6">
    <location>
        <begin position="422"/>
        <end position="545"/>
    </location>
</feature>